<proteinExistence type="inferred from homology"/>
<dbReference type="EMBL" id="MVHH01000056">
    <property type="protein sequence ID" value="OQZ92888.1"/>
    <property type="molecule type" value="Genomic_DNA"/>
</dbReference>
<keyword evidence="3" id="KW-0520">NAD</keyword>
<dbReference type="OrthoDB" id="6882680at2"/>
<keyword evidence="9" id="KW-1185">Reference proteome</keyword>
<dbReference type="EMBL" id="LASW01000037">
    <property type="protein sequence ID" value="KKB99327.1"/>
    <property type="molecule type" value="Genomic_DNA"/>
</dbReference>
<feature type="domain" description="Aldehyde dehydrogenase" evidence="4">
    <location>
        <begin position="7"/>
        <end position="449"/>
    </location>
</feature>
<comment type="caution">
    <text evidence="5">The sequence shown here is derived from an EMBL/GenBank/DDBJ whole genome shotgun (WGS) entry which is preliminary data.</text>
</comment>
<protein>
    <submittedName>
        <fullName evidence="7">Aldehyde dehydrogenase family protein</fullName>
    </submittedName>
</protein>
<accession>A0A0F5MZ73</accession>
<evidence type="ECO:0000313" key="10">
    <source>
        <dbReference type="Proteomes" id="UP000321797"/>
    </source>
</evidence>
<evidence type="ECO:0000256" key="1">
    <source>
        <dbReference type="ARBA" id="ARBA00009986"/>
    </source>
</evidence>
<dbReference type="EMBL" id="SSGD01000164">
    <property type="protein sequence ID" value="TXI49887.1"/>
    <property type="molecule type" value="Genomic_DNA"/>
</dbReference>
<dbReference type="STRING" id="342002.BST15_18310"/>
<dbReference type="Proteomes" id="UP000321797">
    <property type="component" value="Unassembled WGS sequence"/>
</dbReference>
<dbReference type="InterPro" id="IPR016162">
    <property type="entry name" value="Ald_DH_N"/>
</dbReference>
<reference evidence="6 9" key="3">
    <citation type="submission" date="2016-12" db="EMBL/GenBank/DDBJ databases">
        <title>The new phylogeny of genus Mycobacterium.</title>
        <authorList>
            <person name="Tortoli E."/>
            <person name="Trovato A."/>
            <person name="Cirillo D.M."/>
        </authorList>
    </citation>
    <scope>NUCLEOTIDE SEQUENCE [LARGE SCALE GENOMIC DNA]</scope>
    <source>
        <strain evidence="6 9">DSM 44942</strain>
    </source>
</reference>
<evidence type="ECO:0000313" key="8">
    <source>
        <dbReference type="Proteomes" id="UP000034416"/>
    </source>
</evidence>
<evidence type="ECO:0000313" key="5">
    <source>
        <dbReference type="EMBL" id="KKB99327.1"/>
    </source>
</evidence>
<dbReference type="Pfam" id="PF00171">
    <property type="entry name" value="Aldedh"/>
    <property type="match status" value="1"/>
</dbReference>
<keyword evidence="2" id="KW-0560">Oxidoreductase</keyword>
<organism evidence="5 8">
    <name type="scientific">Mycolicibacter arupensis</name>
    <dbReference type="NCBI Taxonomy" id="342002"/>
    <lineage>
        <taxon>Bacteria</taxon>
        <taxon>Bacillati</taxon>
        <taxon>Actinomycetota</taxon>
        <taxon>Actinomycetes</taxon>
        <taxon>Mycobacteriales</taxon>
        <taxon>Mycobacteriaceae</taxon>
        <taxon>Mycolicibacter</taxon>
    </lineage>
</organism>
<dbReference type="PANTHER" id="PTHR42986:SF1">
    <property type="entry name" value="BENZALDEHYDE DEHYDROGENASE YFMT"/>
    <property type="match status" value="1"/>
</dbReference>
<dbReference type="Proteomes" id="UP000034416">
    <property type="component" value="Unassembled WGS sequence"/>
</dbReference>
<name>A0A0F5MZ73_9MYCO</name>
<dbReference type="PANTHER" id="PTHR42986">
    <property type="entry name" value="BENZALDEHYDE DEHYDROGENASE YFMT"/>
    <property type="match status" value="1"/>
</dbReference>
<dbReference type="AlphaFoldDB" id="A0A0F5MZ73"/>
<evidence type="ECO:0000313" key="6">
    <source>
        <dbReference type="EMBL" id="OQZ92888.1"/>
    </source>
</evidence>
<dbReference type="Gene3D" id="3.40.605.10">
    <property type="entry name" value="Aldehyde Dehydrogenase, Chain A, domain 1"/>
    <property type="match status" value="1"/>
</dbReference>
<dbReference type="PATRIC" id="fig|342002.3.peg.3064"/>
<dbReference type="Gene3D" id="3.40.309.10">
    <property type="entry name" value="Aldehyde Dehydrogenase, Chain A, domain 2"/>
    <property type="match status" value="1"/>
</dbReference>
<dbReference type="RefSeq" id="WP_046189480.1">
    <property type="nucleotide sequence ID" value="NZ_JACKUJ010000037.1"/>
</dbReference>
<gene>
    <name evidence="6" type="ORF">BST15_18310</name>
    <name evidence="7" type="ORF">E6Q54_22025</name>
    <name evidence="5" type="ORF">WR43_10225</name>
</gene>
<dbReference type="GO" id="GO:0016620">
    <property type="term" value="F:oxidoreductase activity, acting on the aldehyde or oxo group of donors, NAD or NADP as acceptor"/>
    <property type="evidence" value="ECO:0007669"/>
    <property type="project" value="InterPro"/>
</dbReference>
<reference evidence="8" key="1">
    <citation type="submission" date="2015-04" db="EMBL/GenBank/DDBJ databases">
        <title>Genome sequence of Mycobacterium arupense GUC1.</title>
        <authorList>
            <person name="Greninger A.L."/>
            <person name="Cunningham G."/>
            <person name="Chiu C.Y."/>
            <person name="Miller S."/>
        </authorList>
    </citation>
    <scope>NUCLEOTIDE SEQUENCE [LARGE SCALE GENOMIC DNA]</scope>
    <source>
        <strain evidence="8">GUC1</strain>
    </source>
</reference>
<dbReference type="InterPro" id="IPR015590">
    <property type="entry name" value="Aldehyde_DH_dom"/>
</dbReference>
<evidence type="ECO:0000313" key="7">
    <source>
        <dbReference type="EMBL" id="TXI49887.1"/>
    </source>
</evidence>
<reference evidence="5" key="2">
    <citation type="submission" date="2015-04" db="EMBL/GenBank/DDBJ databases">
        <title>Genome sequence of Mycobacterium arupense strain GUC1.</title>
        <authorList>
            <person name="Greninger A.L."/>
            <person name="Cunningham G."/>
            <person name="Chiu C.Y."/>
            <person name="Miller S."/>
        </authorList>
    </citation>
    <scope>NUCLEOTIDE SEQUENCE</scope>
    <source>
        <strain evidence="5">GUC1</strain>
    </source>
</reference>
<dbReference type="InterPro" id="IPR016161">
    <property type="entry name" value="Ald_DH/histidinol_DH"/>
</dbReference>
<dbReference type="Proteomes" id="UP000192327">
    <property type="component" value="Unassembled WGS sequence"/>
</dbReference>
<reference evidence="7 10" key="4">
    <citation type="submission" date="2018-09" db="EMBL/GenBank/DDBJ databases">
        <title>Metagenome Assembled Genomes from an Advanced Water Purification Facility.</title>
        <authorList>
            <person name="Stamps B.W."/>
            <person name="Spear J.R."/>
        </authorList>
    </citation>
    <scope>NUCLEOTIDE SEQUENCE [LARGE SCALE GENOMIC DNA]</scope>
    <source>
        <strain evidence="7">Bin_29_2</strain>
    </source>
</reference>
<comment type="similarity">
    <text evidence="1">Belongs to the aldehyde dehydrogenase family.</text>
</comment>
<sequence>MTSTPLIVSTNPFDRSDRVGEFPISSADEIADVLNRARDVRREWNALPATARADALYAAAAGLEANKVEVTNLVVREVGKPVVEARGELKRGIDILRYHAGSIMMPSGDTLPGSTVTGIQFTTRRPLGTVAVVTPWNFPVAIPLWKVVPALAWGNAVVLKPSSEAVGVATKLVEILSVYLPAGLLSLAVGGKAVVDRLIDGADGLSFTGSTPVGLALVKKAAERAIPCQTEMGGSNPSVVLADADIPRAVAAVAGSAMAFAGQKCTATGRIIVEAPVYDEVRDRLVEAVERLTVGDPGNDATVTGPVIGEAALAEALDALKQTRGRQLCGGNAAPDTNVLSPTMVEVDGSEHDILLDQEVFAPVAALVRADDPSHAMALASATPYGLSAGLFTANVAAVLQFIRHSEVGMVRVNAPTTGVDFWAPFGGMKASSFGSREQGPAAKDFFTHGVTVFVDA</sequence>
<dbReference type="SUPFAM" id="SSF53720">
    <property type="entry name" value="ALDH-like"/>
    <property type="match status" value="1"/>
</dbReference>
<evidence type="ECO:0000259" key="4">
    <source>
        <dbReference type="Pfam" id="PF00171"/>
    </source>
</evidence>
<evidence type="ECO:0000256" key="3">
    <source>
        <dbReference type="ARBA" id="ARBA00023027"/>
    </source>
</evidence>
<dbReference type="InterPro" id="IPR016163">
    <property type="entry name" value="Ald_DH_C"/>
</dbReference>
<evidence type="ECO:0000313" key="9">
    <source>
        <dbReference type="Proteomes" id="UP000192327"/>
    </source>
</evidence>
<evidence type="ECO:0000256" key="2">
    <source>
        <dbReference type="ARBA" id="ARBA00023002"/>
    </source>
</evidence>